<evidence type="ECO:0000256" key="3">
    <source>
        <dbReference type="ARBA" id="ARBA00022553"/>
    </source>
</evidence>
<keyword evidence="6" id="KW-0472">Membrane</keyword>
<dbReference type="GO" id="GO:0004673">
    <property type="term" value="F:protein histidine kinase activity"/>
    <property type="evidence" value="ECO:0007669"/>
    <property type="project" value="UniProtKB-EC"/>
</dbReference>
<feature type="transmembrane region" description="Helical" evidence="6">
    <location>
        <begin position="40"/>
        <end position="64"/>
    </location>
</feature>
<proteinExistence type="predicted"/>
<dbReference type="CDD" id="cd12915">
    <property type="entry name" value="PDC2_DGC_like"/>
    <property type="match status" value="1"/>
</dbReference>
<dbReference type="RefSeq" id="WP_135089621.1">
    <property type="nucleotide sequence ID" value="NZ_SPDV01000046.1"/>
</dbReference>
<evidence type="ECO:0000256" key="6">
    <source>
        <dbReference type="SAM" id="Phobius"/>
    </source>
</evidence>
<dbReference type="SUPFAM" id="SSF55874">
    <property type="entry name" value="ATPase domain of HSP90 chaperone/DNA topoisomerase II/histidine kinase"/>
    <property type="match status" value="1"/>
</dbReference>
<dbReference type="PRINTS" id="PR00344">
    <property type="entry name" value="BCTRLSENSOR"/>
</dbReference>
<evidence type="ECO:0000313" key="9">
    <source>
        <dbReference type="Proteomes" id="UP000298213"/>
    </source>
</evidence>
<evidence type="ECO:0000313" key="8">
    <source>
        <dbReference type="EMBL" id="TFI56921.1"/>
    </source>
</evidence>
<keyword evidence="6" id="KW-0812">Transmembrane</keyword>
<dbReference type="SUPFAM" id="SSF55785">
    <property type="entry name" value="PYP-like sensor domain (PAS domain)"/>
    <property type="match status" value="1"/>
</dbReference>
<dbReference type="PANTHER" id="PTHR43304:SF1">
    <property type="entry name" value="PAC DOMAIN-CONTAINING PROTEIN"/>
    <property type="match status" value="1"/>
</dbReference>
<keyword evidence="4" id="KW-0808">Transferase</keyword>
<dbReference type="InterPro" id="IPR005467">
    <property type="entry name" value="His_kinase_dom"/>
</dbReference>
<evidence type="ECO:0000256" key="4">
    <source>
        <dbReference type="ARBA" id="ARBA00022679"/>
    </source>
</evidence>
<dbReference type="EMBL" id="SPDV01000046">
    <property type="protein sequence ID" value="TFI56921.1"/>
    <property type="molecule type" value="Genomic_DNA"/>
</dbReference>
<dbReference type="InterPro" id="IPR035965">
    <property type="entry name" value="PAS-like_dom_sf"/>
</dbReference>
<reference evidence="8 9" key="1">
    <citation type="submission" date="2019-03" db="EMBL/GenBank/DDBJ databases">
        <title>Genome sequence of Sphingomonas sp. 17J27-24.</title>
        <authorList>
            <person name="Kim M."/>
            <person name="Maeng S."/>
            <person name="Sathiyaraj S."/>
        </authorList>
    </citation>
    <scope>NUCLEOTIDE SEQUENCE [LARGE SCALE GENOMIC DNA]</scope>
    <source>
        <strain evidence="8 9">17J27-24</strain>
    </source>
</reference>
<dbReference type="Gene3D" id="3.30.565.10">
    <property type="entry name" value="Histidine kinase-like ATPase, C-terminal domain"/>
    <property type="match status" value="1"/>
</dbReference>
<dbReference type="InterPro" id="IPR003594">
    <property type="entry name" value="HATPase_dom"/>
</dbReference>
<dbReference type="Gene3D" id="3.30.450.20">
    <property type="entry name" value="PAS domain"/>
    <property type="match status" value="3"/>
</dbReference>
<dbReference type="EC" id="2.7.13.3" evidence="2"/>
<accession>A0A4Y8ZLP0</accession>
<dbReference type="InterPro" id="IPR004358">
    <property type="entry name" value="Sig_transdc_His_kin-like_C"/>
</dbReference>
<comment type="catalytic activity">
    <reaction evidence="1">
        <text>ATP + protein L-histidine = ADP + protein N-phospho-L-histidine.</text>
        <dbReference type="EC" id="2.7.13.3"/>
    </reaction>
</comment>
<dbReference type="Proteomes" id="UP000298213">
    <property type="component" value="Unassembled WGS sequence"/>
</dbReference>
<evidence type="ECO:0000256" key="2">
    <source>
        <dbReference type="ARBA" id="ARBA00012438"/>
    </source>
</evidence>
<evidence type="ECO:0000259" key="7">
    <source>
        <dbReference type="PROSITE" id="PS50109"/>
    </source>
</evidence>
<evidence type="ECO:0000256" key="5">
    <source>
        <dbReference type="ARBA" id="ARBA00022777"/>
    </source>
</evidence>
<dbReference type="CDD" id="cd12914">
    <property type="entry name" value="PDC1_DGC_like"/>
    <property type="match status" value="1"/>
</dbReference>
<dbReference type="Gene3D" id="1.10.287.130">
    <property type="match status" value="1"/>
</dbReference>
<keyword evidence="3" id="KW-0597">Phosphoprotein</keyword>
<feature type="domain" description="Histidine kinase" evidence="7">
    <location>
        <begin position="497"/>
        <end position="711"/>
    </location>
</feature>
<dbReference type="Pfam" id="PF02518">
    <property type="entry name" value="HATPase_c"/>
    <property type="match status" value="1"/>
</dbReference>
<name>A0A4Y8ZLP0_9SPHN</name>
<dbReference type="InterPro" id="IPR036890">
    <property type="entry name" value="HATPase_C_sf"/>
</dbReference>
<dbReference type="OrthoDB" id="7320128at2"/>
<gene>
    <name evidence="8" type="ORF">E2493_17805</name>
</gene>
<dbReference type="InterPro" id="IPR052162">
    <property type="entry name" value="Sensor_kinase/Photoreceptor"/>
</dbReference>
<comment type="caution">
    <text evidence="8">The sequence shown here is derived from an EMBL/GenBank/DDBJ whole genome shotgun (WGS) entry which is preliminary data.</text>
</comment>
<feature type="transmembrane region" description="Helical" evidence="6">
    <location>
        <begin position="319"/>
        <end position="342"/>
    </location>
</feature>
<evidence type="ECO:0000256" key="1">
    <source>
        <dbReference type="ARBA" id="ARBA00000085"/>
    </source>
</evidence>
<keyword evidence="9" id="KW-1185">Reference proteome</keyword>
<organism evidence="8 9">
    <name type="scientific">Sphingomonas parva</name>
    <dbReference type="NCBI Taxonomy" id="2555898"/>
    <lineage>
        <taxon>Bacteria</taxon>
        <taxon>Pseudomonadati</taxon>
        <taxon>Pseudomonadota</taxon>
        <taxon>Alphaproteobacteria</taxon>
        <taxon>Sphingomonadales</taxon>
        <taxon>Sphingomonadaceae</taxon>
        <taxon>Sphingomonas</taxon>
    </lineage>
</organism>
<keyword evidence="5" id="KW-0418">Kinase</keyword>
<protein>
    <recommendedName>
        <fullName evidence="2">histidine kinase</fullName>
        <ecNumber evidence="2">2.7.13.3</ecNumber>
    </recommendedName>
</protein>
<dbReference type="AlphaFoldDB" id="A0A4Y8ZLP0"/>
<dbReference type="PANTHER" id="PTHR43304">
    <property type="entry name" value="PHYTOCHROME-LIKE PROTEIN CPH1"/>
    <property type="match status" value="1"/>
</dbReference>
<sequence>MQASVNLAGGRVSSLAVRDEPAPQASRLATMFRSPRPLPIGGVILLVCLGTALLIALLWSAILAQSRFDRDGAIEAAIRENRNRVIAYEQYVTRTFDAANFAALHIATHSAAPLTHHGAGPALISDPVAANPLFAAVEIADARGDVRWSTVRGARPRNVAAEPGVRAIRAGARDRLMVSPPALSPTLGEPVLALTRAIEGADGSLVGTVSVEMPIARLTDFSQGATLRPLDLISVIGLDGITLARRSGGRISFGEDLRGKLVMAQQAKDPNGTYLGPSAIDGIVRYFSHRRLRDYPIFVTVGIGERDVLKTVTDRAWSYRIAGAALTAAFLLIAAFAIAGLARRERAARALAETNRRLREAQRLGRIGDWEYDLEAGRLIWSDQLCAMYGRDPADDVLSREDFLSYLDPTSRERFLSAVDAAVRSGQPQQCEIVALVGEGHAASRRLVLAPEPSADGAVRKVIGTDQDISDEKVSEQLREEVAHLSRIEAMNIMAVTIAHELAQPLTAAANYLSGAKIYARRSAPGDMDMVGEALVQVDRQIGLTREIMRRARDMLVKRPCAAKSAFLPEIVDDAVALVKIASESPDFEIVQEIAGERLHVAADKVQIQQVLMNLLRNACEAASAADQPRVVVRAETVRDGSIMVSVEDNGPGVTSELADIFSPFATSKSRGMGLGLSISRAIIQSFRGRIWISKSREGGAAICFTLPPALEAAA</sequence>
<dbReference type="SMART" id="SM00387">
    <property type="entry name" value="HATPase_c"/>
    <property type="match status" value="1"/>
</dbReference>
<keyword evidence="6" id="KW-1133">Transmembrane helix</keyword>
<dbReference type="PROSITE" id="PS50109">
    <property type="entry name" value="HIS_KIN"/>
    <property type="match status" value="1"/>
</dbReference>